<name>A0ABY5DSI8_9ACTN</name>
<evidence type="ECO:0000313" key="1">
    <source>
        <dbReference type="EMBL" id="UTI63660.1"/>
    </source>
</evidence>
<dbReference type="EMBL" id="CP098502">
    <property type="protein sequence ID" value="UTI63660.1"/>
    <property type="molecule type" value="Genomic_DNA"/>
</dbReference>
<dbReference type="RefSeq" id="WP_254570384.1">
    <property type="nucleotide sequence ID" value="NZ_CP098502.1"/>
</dbReference>
<dbReference type="Proteomes" id="UP001056035">
    <property type="component" value="Chromosome"/>
</dbReference>
<reference evidence="1 2" key="1">
    <citation type="submission" date="2022-06" db="EMBL/GenBank/DDBJ databases">
        <title>Paraconexibacter antarcticus.</title>
        <authorList>
            <person name="Kim C.S."/>
        </authorList>
    </citation>
    <scope>NUCLEOTIDE SEQUENCE [LARGE SCALE GENOMIC DNA]</scope>
    <source>
        <strain evidence="1 2">02-257</strain>
    </source>
</reference>
<protein>
    <submittedName>
        <fullName evidence="1">Uncharacterized protein</fullName>
    </submittedName>
</protein>
<accession>A0ABY5DSI8</accession>
<evidence type="ECO:0000313" key="2">
    <source>
        <dbReference type="Proteomes" id="UP001056035"/>
    </source>
</evidence>
<keyword evidence="2" id="KW-1185">Reference proteome</keyword>
<gene>
    <name evidence="1" type="ORF">NBH00_20240</name>
</gene>
<sequence>MDVIGCWTAAERRRLIARLQAAGFPCRSVAVGEDDRVALEVELSPGHGRAELERLLRPARGRILAREP</sequence>
<organism evidence="1 2">
    <name type="scientific">Paraconexibacter antarcticus</name>
    <dbReference type="NCBI Taxonomy" id="2949664"/>
    <lineage>
        <taxon>Bacteria</taxon>
        <taxon>Bacillati</taxon>
        <taxon>Actinomycetota</taxon>
        <taxon>Thermoleophilia</taxon>
        <taxon>Solirubrobacterales</taxon>
        <taxon>Paraconexibacteraceae</taxon>
        <taxon>Paraconexibacter</taxon>
    </lineage>
</organism>
<proteinExistence type="predicted"/>